<dbReference type="PROSITE" id="PS51885">
    <property type="entry name" value="NEPRILYSIN"/>
    <property type="match status" value="1"/>
</dbReference>
<dbReference type="EMBL" id="CP015614">
    <property type="protein sequence ID" value="ANF53993.1"/>
    <property type="molecule type" value="Genomic_DNA"/>
</dbReference>
<dbReference type="CDD" id="cd08662">
    <property type="entry name" value="M13"/>
    <property type="match status" value="1"/>
</dbReference>
<dbReference type="Pfam" id="PF05649">
    <property type="entry name" value="Peptidase_M13_N"/>
    <property type="match status" value="1"/>
</dbReference>
<evidence type="ECO:0000256" key="3">
    <source>
        <dbReference type="ARBA" id="ARBA00022723"/>
    </source>
</evidence>
<keyword evidence="4" id="KW-0378">Hydrolase</keyword>
<evidence type="ECO:0000259" key="9">
    <source>
        <dbReference type="Pfam" id="PF05649"/>
    </source>
</evidence>
<dbReference type="OrthoDB" id="9775677at2"/>
<proteinExistence type="predicted"/>
<organism evidence="10 11">
    <name type="scientific">Brevundimonas naejangsanensis</name>
    <dbReference type="NCBI Taxonomy" id="588932"/>
    <lineage>
        <taxon>Bacteria</taxon>
        <taxon>Pseudomonadati</taxon>
        <taxon>Pseudomonadota</taxon>
        <taxon>Alphaproteobacteria</taxon>
        <taxon>Caulobacterales</taxon>
        <taxon>Caulobacteraceae</taxon>
        <taxon>Brevundimonas</taxon>
    </lineage>
</organism>
<protein>
    <submittedName>
        <fullName evidence="10">Peptidase M13</fullName>
    </submittedName>
</protein>
<dbReference type="InterPro" id="IPR024079">
    <property type="entry name" value="MetalloPept_cat_dom_sf"/>
</dbReference>
<feature type="domain" description="Peptidase M13 C-terminal" evidence="8">
    <location>
        <begin position="486"/>
        <end position="686"/>
    </location>
</feature>
<dbReference type="GO" id="GO:0016485">
    <property type="term" value="P:protein processing"/>
    <property type="evidence" value="ECO:0007669"/>
    <property type="project" value="TreeGrafter"/>
</dbReference>
<evidence type="ECO:0000256" key="1">
    <source>
        <dbReference type="ARBA" id="ARBA00001947"/>
    </source>
</evidence>
<keyword evidence="7" id="KW-0732">Signal</keyword>
<dbReference type="RefSeq" id="WP_029972536.1">
    <property type="nucleotide sequence ID" value="NZ_CP015614.1"/>
</dbReference>
<dbReference type="GO" id="GO:0004222">
    <property type="term" value="F:metalloendopeptidase activity"/>
    <property type="evidence" value="ECO:0007669"/>
    <property type="project" value="InterPro"/>
</dbReference>
<comment type="cofactor">
    <cofactor evidence="1">
        <name>Zn(2+)</name>
        <dbReference type="ChEBI" id="CHEBI:29105"/>
    </cofactor>
</comment>
<evidence type="ECO:0000256" key="7">
    <source>
        <dbReference type="SAM" id="SignalP"/>
    </source>
</evidence>
<dbReference type="Pfam" id="PF01431">
    <property type="entry name" value="Peptidase_M13"/>
    <property type="match status" value="1"/>
</dbReference>
<dbReference type="Gene3D" id="1.10.1380.10">
    <property type="entry name" value="Neutral endopeptidase , domain2"/>
    <property type="match status" value="1"/>
</dbReference>
<dbReference type="SUPFAM" id="SSF55486">
    <property type="entry name" value="Metalloproteases ('zincins'), catalytic domain"/>
    <property type="match status" value="1"/>
</dbReference>
<keyword evidence="6" id="KW-0482">Metalloprotease</keyword>
<evidence type="ECO:0000256" key="2">
    <source>
        <dbReference type="ARBA" id="ARBA00022670"/>
    </source>
</evidence>
<keyword evidence="3" id="KW-0479">Metal-binding</keyword>
<dbReference type="KEGG" id="bne:DA69_04070"/>
<keyword evidence="11" id="KW-1185">Reference proteome</keyword>
<dbReference type="GO" id="GO:0046872">
    <property type="term" value="F:metal ion binding"/>
    <property type="evidence" value="ECO:0007669"/>
    <property type="project" value="UniProtKB-KW"/>
</dbReference>
<keyword evidence="5" id="KW-0862">Zinc</keyword>
<dbReference type="Gene3D" id="3.40.390.10">
    <property type="entry name" value="Collagenase (Catalytic Domain)"/>
    <property type="match status" value="1"/>
</dbReference>
<feature type="chain" id="PRO_5008004235" evidence="7">
    <location>
        <begin position="18"/>
        <end position="689"/>
    </location>
</feature>
<evidence type="ECO:0000313" key="10">
    <source>
        <dbReference type="EMBL" id="ANF53993.1"/>
    </source>
</evidence>
<dbReference type="eggNOG" id="COG3590">
    <property type="taxonomic scope" value="Bacteria"/>
</dbReference>
<dbReference type="InterPro" id="IPR000718">
    <property type="entry name" value="Peptidase_M13"/>
</dbReference>
<dbReference type="PANTHER" id="PTHR11733:SF211">
    <property type="entry name" value="OLIGOPEPTIDASE LIPOPROTEIN M13 FAMILY"/>
    <property type="match status" value="1"/>
</dbReference>
<dbReference type="AlphaFoldDB" id="A0A172Y456"/>
<keyword evidence="2" id="KW-0645">Protease</keyword>
<dbReference type="STRING" id="588932.DA69_04070"/>
<dbReference type="InterPro" id="IPR018497">
    <property type="entry name" value="Peptidase_M13_C"/>
</dbReference>
<evidence type="ECO:0000259" key="8">
    <source>
        <dbReference type="Pfam" id="PF01431"/>
    </source>
</evidence>
<dbReference type="PRINTS" id="PR00786">
    <property type="entry name" value="NEPRILYSIN"/>
</dbReference>
<reference evidence="10 11" key="1">
    <citation type="journal article" date="2014" name="Genome Announc.">
        <title>Genome Sequence of a Promising Hydrogen-Producing Facultative Anaerobic Bacterium, Brevundimonas naejangsanensis Strain B1.</title>
        <authorList>
            <person name="Su H."/>
            <person name="Zhang T."/>
            <person name="Bao M."/>
            <person name="Jiang Y."/>
            <person name="Wang Y."/>
            <person name="Tan T."/>
        </authorList>
    </citation>
    <scope>NUCLEOTIDE SEQUENCE [LARGE SCALE GENOMIC DNA]</scope>
    <source>
        <strain evidence="10 11">B1</strain>
    </source>
</reference>
<evidence type="ECO:0000256" key="6">
    <source>
        <dbReference type="ARBA" id="ARBA00023049"/>
    </source>
</evidence>
<dbReference type="GO" id="GO:0005886">
    <property type="term" value="C:plasma membrane"/>
    <property type="evidence" value="ECO:0007669"/>
    <property type="project" value="TreeGrafter"/>
</dbReference>
<dbReference type="PANTHER" id="PTHR11733">
    <property type="entry name" value="ZINC METALLOPROTEASE FAMILY M13 NEPRILYSIN-RELATED"/>
    <property type="match status" value="1"/>
</dbReference>
<dbReference type="InterPro" id="IPR042089">
    <property type="entry name" value="Peptidase_M13_dom_2"/>
</dbReference>
<feature type="domain" description="Peptidase M13 N-terminal" evidence="9">
    <location>
        <begin position="50"/>
        <end position="434"/>
    </location>
</feature>
<sequence>MNLRTVLAAASALSLLAACSSPDAGRAERKAPVYGTFGFDAAGMDRAVRPGDDFFAFANGGWVKMTEIPADRSVWNTFGVLAEKADGRVLELITQARAGKDKDAAKVADFYASLMDAAAAEAKGVQPIQAELARIAALNDRRGLSAYLGGVMRADVDPLNATNYYTDRPLGLWVAQDLDEPERYAPYLMQGGLGMPDRDYYLDPAPRFADLRRQYQAHVAATLRLAGLDKADERAARVMALETRIARSHWSQLDTGDVQKANNTWTKAQFAQRAPGLDWDAFFAAAGLAQPQTVKVWQTDAVTGLSALAVSEPMEAWRDYLAFHAVDRAAPWLSKAFVDQHFAFHGQALSGTPQQSPRWKKAVAATNGALGDAVGRMYVARYFPPQAKAEVEAMVTNIKAAFARRIEGLEWMSPETKAEAQAKLKSMRVGVGYPDKWRDYSSLTVRADDAFGNLERSSLLEYRRQLAKLGQPVDRGDWFMVPQEVNALFAPSQNSIIFPAAILEPTFFDPNADPAVNYGAIGGVIGHEITHGFDNLGSQFDARGRLRDWWTASDKARFTAATDLLIAQYDAYKPFPDAQVNGRLTLGENIADVAGLSAAYDAWKLSLKGAEAPVLDGFTGDQRFFLGWAQNYRSRYRDAALRRRLLTDVHAPGPYRADAARNLDAWYAAFDVQAGEALYLAPAKRVPVW</sequence>
<evidence type="ECO:0000256" key="4">
    <source>
        <dbReference type="ARBA" id="ARBA00022801"/>
    </source>
</evidence>
<dbReference type="Proteomes" id="UP000077603">
    <property type="component" value="Chromosome"/>
</dbReference>
<name>A0A172Y456_9CAUL</name>
<gene>
    <name evidence="10" type="ORF">DA69_04070</name>
</gene>
<evidence type="ECO:0000313" key="11">
    <source>
        <dbReference type="Proteomes" id="UP000077603"/>
    </source>
</evidence>
<dbReference type="PROSITE" id="PS51257">
    <property type="entry name" value="PROKAR_LIPOPROTEIN"/>
    <property type="match status" value="1"/>
</dbReference>
<dbReference type="InterPro" id="IPR008753">
    <property type="entry name" value="Peptidase_M13_N"/>
</dbReference>
<feature type="signal peptide" evidence="7">
    <location>
        <begin position="1"/>
        <end position="17"/>
    </location>
</feature>
<evidence type="ECO:0000256" key="5">
    <source>
        <dbReference type="ARBA" id="ARBA00022833"/>
    </source>
</evidence>
<accession>A0A172Y456</accession>